<keyword evidence="7" id="KW-1185">Reference proteome</keyword>
<dbReference type="PROSITE" id="PS50977">
    <property type="entry name" value="HTH_TETR_2"/>
    <property type="match status" value="1"/>
</dbReference>
<dbReference type="SUPFAM" id="SSF46689">
    <property type="entry name" value="Homeodomain-like"/>
    <property type="match status" value="1"/>
</dbReference>
<evidence type="ECO:0000256" key="3">
    <source>
        <dbReference type="ARBA" id="ARBA00023163"/>
    </source>
</evidence>
<keyword evidence="2 4" id="KW-0238">DNA-binding</keyword>
<dbReference type="InterPro" id="IPR050109">
    <property type="entry name" value="HTH-type_TetR-like_transc_reg"/>
</dbReference>
<dbReference type="InterPro" id="IPR009057">
    <property type="entry name" value="Homeodomain-like_sf"/>
</dbReference>
<comment type="caution">
    <text evidence="6">The sequence shown here is derived from an EMBL/GenBank/DDBJ whole genome shotgun (WGS) entry which is preliminary data.</text>
</comment>
<dbReference type="GO" id="GO:0003700">
    <property type="term" value="F:DNA-binding transcription factor activity"/>
    <property type="evidence" value="ECO:0007669"/>
    <property type="project" value="TreeGrafter"/>
</dbReference>
<dbReference type="Pfam" id="PF16859">
    <property type="entry name" value="TetR_C_11"/>
    <property type="match status" value="1"/>
</dbReference>
<evidence type="ECO:0000259" key="5">
    <source>
        <dbReference type="PROSITE" id="PS50977"/>
    </source>
</evidence>
<protein>
    <submittedName>
        <fullName evidence="6">AcrR family transcriptional regulator</fullName>
    </submittedName>
</protein>
<dbReference type="Proteomes" id="UP000561459">
    <property type="component" value="Unassembled WGS sequence"/>
</dbReference>
<evidence type="ECO:0000256" key="2">
    <source>
        <dbReference type="ARBA" id="ARBA00023125"/>
    </source>
</evidence>
<dbReference type="Gene3D" id="1.10.10.60">
    <property type="entry name" value="Homeodomain-like"/>
    <property type="match status" value="1"/>
</dbReference>
<feature type="DNA-binding region" description="H-T-H motif" evidence="4">
    <location>
        <begin position="47"/>
        <end position="66"/>
    </location>
</feature>
<evidence type="ECO:0000256" key="4">
    <source>
        <dbReference type="PROSITE-ProRule" id="PRU00335"/>
    </source>
</evidence>
<reference evidence="6 7" key="1">
    <citation type="submission" date="2020-08" db="EMBL/GenBank/DDBJ databases">
        <title>Genomic Encyclopedia of Type Strains, Phase IV (KMG-IV): sequencing the most valuable type-strain genomes for metagenomic binning, comparative biology and taxonomic classification.</title>
        <authorList>
            <person name="Goeker M."/>
        </authorList>
    </citation>
    <scope>NUCLEOTIDE SEQUENCE [LARGE SCALE GENOMIC DNA]</scope>
    <source>
        <strain evidence="6 7">DSM 27568</strain>
    </source>
</reference>
<proteinExistence type="predicted"/>
<dbReference type="InterPro" id="IPR001647">
    <property type="entry name" value="HTH_TetR"/>
</dbReference>
<dbReference type="PANTHER" id="PTHR30055">
    <property type="entry name" value="HTH-TYPE TRANSCRIPTIONAL REGULATOR RUTR"/>
    <property type="match status" value="1"/>
</dbReference>
<keyword evidence="3" id="KW-0804">Transcription</keyword>
<evidence type="ECO:0000256" key="1">
    <source>
        <dbReference type="ARBA" id="ARBA00023015"/>
    </source>
</evidence>
<organism evidence="6 7">
    <name type="scientific">Novosphingobium fluoreni</name>
    <dbReference type="NCBI Taxonomy" id="1391222"/>
    <lineage>
        <taxon>Bacteria</taxon>
        <taxon>Pseudomonadati</taxon>
        <taxon>Pseudomonadota</taxon>
        <taxon>Alphaproteobacteria</taxon>
        <taxon>Sphingomonadales</taxon>
        <taxon>Sphingomonadaceae</taxon>
        <taxon>Novosphingobium</taxon>
    </lineage>
</organism>
<sequence length="208" mass="23416">MERKRSDQENLQVRKPSGAAVMRVEVTEALTRAFFHEWASKGYSGLSLECVARSAGVGKAALYRRWPEKAAMASDLLSRVGLTITDVDAQGSLEDDLKATLLAIRRVLRHRAVKRILMDLHAEMERTPTLERAIRPFQRARRERIDALIDRAIARGEVAPSIDRETAADLIAAPLYWRLAVLGGRSDRAHIERLAKMIAAALRVHQRF</sequence>
<gene>
    <name evidence="6" type="ORF">GGR39_003199</name>
</gene>
<name>A0A7W6G0S8_9SPHN</name>
<dbReference type="EMBL" id="JACIDY010000009">
    <property type="protein sequence ID" value="MBB3941522.1"/>
    <property type="molecule type" value="Genomic_DNA"/>
</dbReference>
<dbReference type="Pfam" id="PF00440">
    <property type="entry name" value="TetR_N"/>
    <property type="match status" value="1"/>
</dbReference>
<dbReference type="Gene3D" id="1.10.357.10">
    <property type="entry name" value="Tetracycline Repressor, domain 2"/>
    <property type="match status" value="1"/>
</dbReference>
<dbReference type="SUPFAM" id="SSF48498">
    <property type="entry name" value="Tetracyclin repressor-like, C-terminal domain"/>
    <property type="match status" value="1"/>
</dbReference>
<dbReference type="RefSeq" id="WP_246388828.1">
    <property type="nucleotide sequence ID" value="NZ_JACIDY010000009.1"/>
</dbReference>
<dbReference type="AlphaFoldDB" id="A0A7W6G0S8"/>
<dbReference type="InterPro" id="IPR011075">
    <property type="entry name" value="TetR_C"/>
</dbReference>
<accession>A0A7W6G0S8</accession>
<evidence type="ECO:0000313" key="7">
    <source>
        <dbReference type="Proteomes" id="UP000561459"/>
    </source>
</evidence>
<feature type="domain" description="HTH tetR-type" evidence="5">
    <location>
        <begin position="24"/>
        <end position="84"/>
    </location>
</feature>
<dbReference type="PANTHER" id="PTHR30055:SF148">
    <property type="entry name" value="TETR-FAMILY TRANSCRIPTIONAL REGULATOR"/>
    <property type="match status" value="1"/>
</dbReference>
<dbReference type="InterPro" id="IPR036271">
    <property type="entry name" value="Tet_transcr_reg_TetR-rel_C_sf"/>
</dbReference>
<keyword evidence="1" id="KW-0805">Transcription regulation</keyword>
<dbReference type="GO" id="GO:0000976">
    <property type="term" value="F:transcription cis-regulatory region binding"/>
    <property type="evidence" value="ECO:0007669"/>
    <property type="project" value="TreeGrafter"/>
</dbReference>
<evidence type="ECO:0000313" key="6">
    <source>
        <dbReference type="EMBL" id="MBB3941522.1"/>
    </source>
</evidence>